<dbReference type="Gene3D" id="3.10.290.30">
    <property type="entry name" value="MM3350-like"/>
    <property type="match status" value="1"/>
</dbReference>
<comment type="caution">
    <text evidence="2">The sequence shown here is derived from an EMBL/GenBank/DDBJ whole genome shotgun (WGS) entry which is preliminary data.</text>
</comment>
<dbReference type="Pfam" id="PF07929">
    <property type="entry name" value="PRiA4_ORF3"/>
    <property type="match status" value="1"/>
</dbReference>
<dbReference type="AlphaFoldDB" id="A0A315ZT26"/>
<dbReference type="PANTHER" id="PTHR41878:SF1">
    <property type="entry name" value="TNPR PROTEIN"/>
    <property type="match status" value="1"/>
</dbReference>
<evidence type="ECO:0000313" key="2">
    <source>
        <dbReference type="EMBL" id="PWJ48449.1"/>
    </source>
</evidence>
<evidence type="ECO:0000313" key="3">
    <source>
        <dbReference type="Proteomes" id="UP000245469"/>
    </source>
</evidence>
<dbReference type="PANTHER" id="PTHR41878">
    <property type="entry name" value="LEXA REPRESSOR-RELATED"/>
    <property type="match status" value="1"/>
</dbReference>
<dbReference type="EMBL" id="QGDQ01000030">
    <property type="protein sequence ID" value="PWJ48449.1"/>
    <property type="molecule type" value="Genomic_DNA"/>
</dbReference>
<accession>A0A315ZT26</accession>
<organism evidence="2 3">
    <name type="scientific">Quadrisphaera granulorum</name>
    <dbReference type="NCBI Taxonomy" id="317664"/>
    <lineage>
        <taxon>Bacteria</taxon>
        <taxon>Bacillati</taxon>
        <taxon>Actinomycetota</taxon>
        <taxon>Actinomycetes</taxon>
        <taxon>Kineosporiales</taxon>
        <taxon>Kineosporiaceae</taxon>
        <taxon>Quadrisphaera</taxon>
    </lineage>
</organism>
<name>A0A315ZT26_9ACTN</name>
<sequence length="410" mass="44822">MTSPTHLHDRRAEPVTYRLRVDLDRMKPPVWRRLDVRSDLNLEALHLVLQAAFGWENSHLHHFHRYGERGTGQRDLYISDVEFELPDALPEHEVTLDQVLTHPGETLGYTYDLGDDWSHTLKLEKILPFNEDAPPAVLVTGRQPAPFEDGMGPYDEDGELLDEPLQRDFDLDELRDAVVAVFEDDDAAALALFDIDDELIDEIGAIPPDAVAAAARSNPLVVRLRERLGVPVTDSDAAPGADLGSPESWPARLRETLQKRDDKALATLASIHGATLEARELREELVGDDTGTATVVLIAYLSAILDESVPLQEFLRDPQAVADTPGGPRVTAFMQLLAVLGAHGVADLLEIAQTCVDPSVLLTESALLDAAGLATLKEGNQLRLDPNLRAVLLMALSGLVGANDEQVPVS</sequence>
<gene>
    <name evidence="2" type="ORF">BXY45_13013</name>
</gene>
<dbReference type="Proteomes" id="UP000245469">
    <property type="component" value="Unassembled WGS sequence"/>
</dbReference>
<protein>
    <submittedName>
        <fullName evidence="2">PRiA4b ORF-3-like protein</fullName>
    </submittedName>
</protein>
<dbReference type="RefSeq" id="WP_109776041.1">
    <property type="nucleotide sequence ID" value="NZ_QGDQ01000030.1"/>
</dbReference>
<feature type="domain" description="Plasmid pRiA4b Orf3-like" evidence="1">
    <location>
        <begin position="16"/>
        <end position="165"/>
    </location>
</feature>
<keyword evidence="3" id="KW-1185">Reference proteome</keyword>
<evidence type="ECO:0000259" key="1">
    <source>
        <dbReference type="Pfam" id="PF07929"/>
    </source>
</evidence>
<dbReference type="OrthoDB" id="9816539at2"/>
<reference evidence="2 3" key="1">
    <citation type="submission" date="2018-03" db="EMBL/GenBank/DDBJ databases">
        <title>Genomic Encyclopedia of Archaeal and Bacterial Type Strains, Phase II (KMG-II): from individual species to whole genera.</title>
        <authorList>
            <person name="Goeker M."/>
        </authorList>
    </citation>
    <scope>NUCLEOTIDE SEQUENCE [LARGE SCALE GENOMIC DNA]</scope>
    <source>
        <strain evidence="2 3">DSM 44889</strain>
    </source>
</reference>
<proteinExistence type="predicted"/>
<dbReference type="SUPFAM" id="SSF159941">
    <property type="entry name" value="MM3350-like"/>
    <property type="match status" value="1"/>
</dbReference>
<dbReference type="InterPro" id="IPR024047">
    <property type="entry name" value="MM3350-like_sf"/>
</dbReference>
<dbReference type="InterPro" id="IPR012912">
    <property type="entry name" value="Plasmid_pRiA4b_Orf3-like"/>
</dbReference>